<dbReference type="STRING" id="1618384.UW68_C0049G0007"/>
<reference evidence="6 7" key="1">
    <citation type="journal article" date="2015" name="Nature">
        <title>rRNA introns, odd ribosomes, and small enigmatic genomes across a large radiation of phyla.</title>
        <authorList>
            <person name="Brown C.T."/>
            <person name="Hug L.A."/>
            <person name="Thomas B.C."/>
            <person name="Sharon I."/>
            <person name="Castelle C.J."/>
            <person name="Singh A."/>
            <person name="Wilkins M.J."/>
            <person name="Williams K.H."/>
            <person name="Banfield J.F."/>
        </authorList>
    </citation>
    <scope>NUCLEOTIDE SEQUENCE [LARGE SCALE GENOMIC DNA]</scope>
</reference>
<dbReference type="Proteomes" id="UP000034835">
    <property type="component" value="Unassembled WGS sequence"/>
</dbReference>
<dbReference type="CDD" id="cd13963">
    <property type="entry name" value="PT_UbiA_2"/>
    <property type="match status" value="1"/>
</dbReference>
<feature type="transmembrane region" description="Helical" evidence="5">
    <location>
        <begin position="83"/>
        <end position="102"/>
    </location>
</feature>
<dbReference type="AlphaFoldDB" id="A0A0G1JL05"/>
<keyword evidence="6" id="KW-0808">Transferase</keyword>
<feature type="transmembrane region" description="Helical" evidence="5">
    <location>
        <begin position="20"/>
        <end position="38"/>
    </location>
</feature>
<feature type="transmembrane region" description="Helical" evidence="5">
    <location>
        <begin position="44"/>
        <end position="62"/>
    </location>
</feature>
<feature type="non-terminal residue" evidence="6">
    <location>
        <position position="191"/>
    </location>
</feature>
<dbReference type="PANTHER" id="PTHR11048:SF5">
    <property type="entry name" value="DECAPRENYL-PHOSPHATE PHOSPHORIBOSYLTRANSFERASE"/>
    <property type="match status" value="1"/>
</dbReference>
<proteinExistence type="predicted"/>
<protein>
    <submittedName>
        <fullName evidence="6">UbiA prenyltransferase</fullName>
    </submittedName>
</protein>
<evidence type="ECO:0000256" key="5">
    <source>
        <dbReference type="SAM" id="Phobius"/>
    </source>
</evidence>
<evidence type="ECO:0000313" key="7">
    <source>
        <dbReference type="Proteomes" id="UP000034835"/>
    </source>
</evidence>
<evidence type="ECO:0000313" key="6">
    <source>
        <dbReference type="EMBL" id="KKT72078.1"/>
    </source>
</evidence>
<dbReference type="PANTHER" id="PTHR11048">
    <property type="entry name" value="PRENYLTRANSFERASES"/>
    <property type="match status" value="1"/>
</dbReference>
<dbReference type="InterPro" id="IPR039653">
    <property type="entry name" value="Prenyltransferase"/>
</dbReference>
<dbReference type="EMBL" id="LCJG01000049">
    <property type="protein sequence ID" value="KKT72078.1"/>
    <property type="molecule type" value="Genomic_DNA"/>
</dbReference>
<dbReference type="GO" id="GO:0016765">
    <property type="term" value="F:transferase activity, transferring alkyl or aryl (other than methyl) groups"/>
    <property type="evidence" value="ECO:0007669"/>
    <property type="project" value="InterPro"/>
</dbReference>
<organism evidence="6 7">
    <name type="scientific">Candidatus Collierbacteria bacterium GW2011_GWB1_44_6</name>
    <dbReference type="NCBI Taxonomy" id="1618384"/>
    <lineage>
        <taxon>Bacteria</taxon>
        <taxon>Candidatus Collieribacteriota</taxon>
    </lineage>
</organism>
<feature type="transmembrane region" description="Helical" evidence="5">
    <location>
        <begin position="160"/>
        <end position="176"/>
    </location>
</feature>
<accession>A0A0G1JL05</accession>
<evidence type="ECO:0000256" key="3">
    <source>
        <dbReference type="ARBA" id="ARBA00022989"/>
    </source>
</evidence>
<keyword evidence="3 5" id="KW-1133">Transmembrane helix</keyword>
<sequence>MAIFLALLKTVRPRQWVKNLALFAALIFSGFLFQEGAFGRVFQAFFIFTLFSSATYIFNDLLDVEADRKHPYKKNRPIASGEFPVPFAIFCLLVAVVTGLVWAMVINYFLFLSGLVYLVLQIFYSSYLKKIPIIDVIVIASGYLIRVYAGAFTISAHMDVWFLMTVIAASLFLAVGKRRSEMTLLQNYKEA</sequence>
<feature type="transmembrane region" description="Helical" evidence="5">
    <location>
        <begin position="108"/>
        <end position="126"/>
    </location>
</feature>
<evidence type="ECO:0000256" key="1">
    <source>
        <dbReference type="ARBA" id="ARBA00004141"/>
    </source>
</evidence>
<comment type="subcellular location">
    <subcellularLocation>
        <location evidence="1">Membrane</location>
        <topology evidence="1">Multi-pass membrane protein</topology>
    </subcellularLocation>
</comment>
<comment type="caution">
    <text evidence="6">The sequence shown here is derived from an EMBL/GenBank/DDBJ whole genome shotgun (WGS) entry which is preliminary data.</text>
</comment>
<dbReference type="GO" id="GO:0009247">
    <property type="term" value="P:glycolipid biosynthetic process"/>
    <property type="evidence" value="ECO:0007669"/>
    <property type="project" value="TreeGrafter"/>
</dbReference>
<dbReference type="InterPro" id="IPR000537">
    <property type="entry name" value="UbiA_prenyltransferase"/>
</dbReference>
<evidence type="ECO:0000256" key="2">
    <source>
        <dbReference type="ARBA" id="ARBA00022692"/>
    </source>
</evidence>
<dbReference type="GO" id="GO:0005886">
    <property type="term" value="C:plasma membrane"/>
    <property type="evidence" value="ECO:0007669"/>
    <property type="project" value="TreeGrafter"/>
</dbReference>
<keyword evidence="2 5" id="KW-0812">Transmembrane</keyword>
<gene>
    <name evidence="6" type="ORF">UW68_C0049G0007</name>
</gene>
<feature type="transmembrane region" description="Helical" evidence="5">
    <location>
        <begin position="133"/>
        <end position="154"/>
    </location>
</feature>
<dbReference type="Gene3D" id="1.10.357.140">
    <property type="entry name" value="UbiA prenyltransferase"/>
    <property type="match status" value="1"/>
</dbReference>
<evidence type="ECO:0000256" key="4">
    <source>
        <dbReference type="ARBA" id="ARBA00023136"/>
    </source>
</evidence>
<dbReference type="InterPro" id="IPR044878">
    <property type="entry name" value="UbiA_sf"/>
</dbReference>
<name>A0A0G1JL05_9BACT</name>
<dbReference type="Pfam" id="PF01040">
    <property type="entry name" value="UbiA"/>
    <property type="match status" value="1"/>
</dbReference>
<keyword evidence="4 5" id="KW-0472">Membrane</keyword>